<dbReference type="InterPro" id="IPR000772">
    <property type="entry name" value="Ricin_B_lectin"/>
</dbReference>
<dbReference type="OMA" id="HHCISIN"/>
<sequence>MSEGKFFYIRSKLSNLVLEIEDGIAQPGQRVTTGRSNYSDHQLWYEDQFNQCIRSKKADNLCLEMKGDDLIVGNFEPDEYQQRWKIHNDKIEHCEEEDTVLDIADCCQDEGARICSYGYNGGDNQCWNIEHVPPQYCYIVSKMNGRVIDVKNGSMDPGTKIVMWSKKDGDNDNQHWYEDKYGYIHAKINGFVFDSAEGSLRLQEYDPTLDTRKWIKNGQKIVNKADPDIVVDIKGGDSSKGAKLQGWEYKVVDNQHWTFEYI</sequence>
<accession>R7VBT2</accession>
<reference evidence="2 4" key="2">
    <citation type="journal article" date="2013" name="Nature">
        <title>Insights into bilaterian evolution from three spiralian genomes.</title>
        <authorList>
            <person name="Simakov O."/>
            <person name="Marletaz F."/>
            <person name="Cho S.J."/>
            <person name="Edsinger-Gonzales E."/>
            <person name="Havlak P."/>
            <person name="Hellsten U."/>
            <person name="Kuo D.H."/>
            <person name="Larsson T."/>
            <person name="Lv J."/>
            <person name="Arendt D."/>
            <person name="Savage R."/>
            <person name="Osoegawa K."/>
            <person name="de Jong P."/>
            <person name="Grimwood J."/>
            <person name="Chapman J.A."/>
            <person name="Shapiro H."/>
            <person name="Aerts A."/>
            <person name="Otillar R.P."/>
            <person name="Terry A.Y."/>
            <person name="Boore J.L."/>
            <person name="Grigoriev I.V."/>
            <person name="Lindberg D.R."/>
            <person name="Seaver E.C."/>
            <person name="Weisblat D.A."/>
            <person name="Putnam N.H."/>
            <person name="Rokhsar D.S."/>
        </authorList>
    </citation>
    <scope>NUCLEOTIDE SEQUENCE</scope>
    <source>
        <strain evidence="2 4">I ESC-2004</strain>
    </source>
</reference>
<dbReference type="SUPFAM" id="SSF50370">
    <property type="entry name" value="Ricin B-like lectins"/>
    <property type="match status" value="2"/>
</dbReference>
<organism evidence="2">
    <name type="scientific">Capitella teleta</name>
    <name type="common">Polychaete worm</name>
    <dbReference type="NCBI Taxonomy" id="283909"/>
    <lineage>
        <taxon>Eukaryota</taxon>
        <taxon>Metazoa</taxon>
        <taxon>Spiralia</taxon>
        <taxon>Lophotrochozoa</taxon>
        <taxon>Annelida</taxon>
        <taxon>Polychaeta</taxon>
        <taxon>Sedentaria</taxon>
        <taxon>Scolecida</taxon>
        <taxon>Capitellidae</taxon>
        <taxon>Capitella</taxon>
    </lineage>
</organism>
<dbReference type="InterPro" id="IPR035992">
    <property type="entry name" value="Ricin_B-like_lectins"/>
</dbReference>
<dbReference type="EnsemblMetazoa" id="CapteT150733">
    <property type="protein sequence ID" value="CapteP150733"/>
    <property type="gene ID" value="CapteG150733"/>
</dbReference>
<dbReference type="Proteomes" id="UP000014760">
    <property type="component" value="Unassembled WGS sequence"/>
</dbReference>
<evidence type="ECO:0000313" key="4">
    <source>
        <dbReference type="Proteomes" id="UP000014760"/>
    </source>
</evidence>
<reference evidence="4" key="1">
    <citation type="submission" date="2012-12" db="EMBL/GenBank/DDBJ databases">
        <authorList>
            <person name="Hellsten U."/>
            <person name="Grimwood J."/>
            <person name="Chapman J.A."/>
            <person name="Shapiro H."/>
            <person name="Aerts A."/>
            <person name="Otillar R.P."/>
            <person name="Terry A.Y."/>
            <person name="Boore J.L."/>
            <person name="Simakov O."/>
            <person name="Marletaz F."/>
            <person name="Cho S.-J."/>
            <person name="Edsinger-Gonzales E."/>
            <person name="Havlak P."/>
            <person name="Kuo D.-H."/>
            <person name="Larsson T."/>
            <person name="Lv J."/>
            <person name="Arendt D."/>
            <person name="Savage R."/>
            <person name="Osoegawa K."/>
            <person name="de Jong P."/>
            <person name="Lindberg D.R."/>
            <person name="Seaver E.C."/>
            <person name="Weisblat D.A."/>
            <person name="Putnam N.H."/>
            <person name="Grigoriev I.V."/>
            <person name="Rokhsar D.S."/>
        </authorList>
    </citation>
    <scope>NUCLEOTIDE SEQUENCE</scope>
    <source>
        <strain evidence="4">I ESC-2004</strain>
    </source>
</reference>
<feature type="domain" description="Ricin B lectin" evidence="1">
    <location>
        <begin position="134"/>
        <end position="260"/>
    </location>
</feature>
<dbReference type="PROSITE" id="PS50231">
    <property type="entry name" value="RICIN_B_LECTIN"/>
    <property type="match status" value="1"/>
</dbReference>
<keyword evidence="4" id="KW-1185">Reference proteome</keyword>
<dbReference type="HOGENOM" id="CLU_091123_0_0_1"/>
<evidence type="ECO:0000313" key="2">
    <source>
        <dbReference type="EMBL" id="ELU13756.1"/>
    </source>
</evidence>
<dbReference type="SMART" id="SM00458">
    <property type="entry name" value="RICIN"/>
    <property type="match status" value="2"/>
</dbReference>
<protein>
    <recommendedName>
        <fullName evidence="1">Ricin B lectin domain-containing protein</fullName>
    </recommendedName>
</protein>
<dbReference type="EMBL" id="AMQN01000754">
    <property type="status" value="NOT_ANNOTATED_CDS"/>
    <property type="molecule type" value="Genomic_DNA"/>
</dbReference>
<reference evidence="3" key="3">
    <citation type="submission" date="2015-06" db="UniProtKB">
        <authorList>
            <consortium name="EnsemblMetazoa"/>
        </authorList>
    </citation>
    <scope>IDENTIFICATION</scope>
</reference>
<evidence type="ECO:0000259" key="1">
    <source>
        <dbReference type="SMART" id="SM00458"/>
    </source>
</evidence>
<dbReference type="EMBL" id="KB295062">
    <property type="protein sequence ID" value="ELU13756.1"/>
    <property type="molecule type" value="Genomic_DNA"/>
</dbReference>
<name>R7VBT2_CAPTE</name>
<gene>
    <name evidence="2" type="ORF">CAPTEDRAFT_150733</name>
</gene>
<dbReference type="OrthoDB" id="6283743at2759"/>
<evidence type="ECO:0000313" key="3">
    <source>
        <dbReference type="EnsemblMetazoa" id="CapteP150733"/>
    </source>
</evidence>
<feature type="domain" description="Ricin B lectin" evidence="1">
    <location>
        <begin position="4"/>
        <end position="130"/>
    </location>
</feature>
<dbReference type="CDD" id="cd23449">
    <property type="entry name" value="beta-trefoil_Ricin_EW29-like"/>
    <property type="match status" value="2"/>
</dbReference>
<dbReference type="Gene3D" id="2.80.10.50">
    <property type="match status" value="2"/>
</dbReference>
<dbReference type="AlphaFoldDB" id="R7VBT2"/>
<proteinExistence type="predicted"/>
<dbReference type="Pfam" id="PF14200">
    <property type="entry name" value="RicinB_lectin_2"/>
    <property type="match status" value="1"/>
</dbReference>